<protein>
    <recommendedName>
        <fullName evidence="4">RHS repeat-associated core domain-containing protein</fullName>
    </recommendedName>
</protein>
<proteinExistence type="predicted"/>
<reference evidence="2" key="1">
    <citation type="submission" date="2021-04" db="EMBL/GenBank/DDBJ databases">
        <authorList>
            <person name="Rodrigo-Torres L."/>
            <person name="Arahal R. D."/>
            <person name="Lucena T."/>
        </authorList>
    </citation>
    <scope>NUCLEOTIDE SEQUENCE</scope>
    <source>
        <strain evidence="2">AS29M-1</strain>
    </source>
</reference>
<accession>A0A916JQK3</accession>
<evidence type="ECO:0000313" key="2">
    <source>
        <dbReference type="EMBL" id="CAG5087384.1"/>
    </source>
</evidence>
<organism evidence="2 3">
    <name type="scientific">Parvicella tangerina</name>
    <dbReference type="NCBI Taxonomy" id="2829795"/>
    <lineage>
        <taxon>Bacteria</taxon>
        <taxon>Pseudomonadati</taxon>
        <taxon>Bacteroidota</taxon>
        <taxon>Flavobacteriia</taxon>
        <taxon>Flavobacteriales</taxon>
        <taxon>Parvicellaceae</taxon>
        <taxon>Parvicella</taxon>
    </lineage>
</organism>
<evidence type="ECO:0000256" key="1">
    <source>
        <dbReference type="SAM" id="MobiDB-lite"/>
    </source>
</evidence>
<name>A0A916JQK3_9FLAO</name>
<dbReference type="EMBL" id="OU015584">
    <property type="protein sequence ID" value="CAG5087384.1"/>
    <property type="molecule type" value="Genomic_DNA"/>
</dbReference>
<feature type="region of interest" description="Disordered" evidence="1">
    <location>
        <begin position="319"/>
        <end position="348"/>
    </location>
</feature>
<dbReference type="KEGG" id="ptan:CRYO30217_03469"/>
<dbReference type="Proteomes" id="UP000683507">
    <property type="component" value="Chromosome"/>
</dbReference>
<evidence type="ECO:0008006" key="4">
    <source>
        <dbReference type="Google" id="ProtNLM"/>
    </source>
</evidence>
<evidence type="ECO:0000313" key="3">
    <source>
        <dbReference type="Proteomes" id="UP000683507"/>
    </source>
</evidence>
<keyword evidence="3" id="KW-1185">Reference proteome</keyword>
<dbReference type="Gene3D" id="2.180.10.10">
    <property type="entry name" value="RHS repeat-associated core"/>
    <property type="match status" value="1"/>
</dbReference>
<sequence>MEKDDEVKGGGNSYDFGARMYDSRLGRWLSIDELAGKYPNESPFNFVSNIPIIHVDPDGREKIVVIGGADNGGQADKAKFVNAGLKQYRDYLKEVGSSGETVTVIITDDYLTEDMIEYVKSELKIIELQEEMNLLNSGADSYAIETSVYTTWADEQILHYINTKSFPNFEEILMDDIKTGKTSVSRELDVITDMAFFGHGLTGVGFAPGYPDNMGGNEGSNISSKDVQGLNKDAFDRDAVVGLYICNGATGSNNLAKAFSGATGTTVFGWEGQTTFAHQYATGNVSDYAGTGTFDKGLMKIAEFFGDIEWQFMEQIREADYSPKGGDDSKPDKVTYKNGEEVKRESTP</sequence>
<gene>
    <name evidence="2" type="ORF">CRYO30217_03469</name>
</gene>
<dbReference type="AlphaFoldDB" id="A0A916JQK3"/>